<dbReference type="InterPro" id="IPR011527">
    <property type="entry name" value="ABC1_TM_dom"/>
</dbReference>
<dbReference type="GO" id="GO:0016887">
    <property type="term" value="F:ATP hydrolysis activity"/>
    <property type="evidence" value="ECO:0007669"/>
    <property type="project" value="InterPro"/>
</dbReference>
<dbReference type="InterPro" id="IPR003439">
    <property type="entry name" value="ABC_transporter-like_ATP-bd"/>
</dbReference>
<dbReference type="InterPro" id="IPR003593">
    <property type="entry name" value="AAA+_ATPase"/>
</dbReference>
<dbReference type="Gene3D" id="1.20.1560.10">
    <property type="entry name" value="ABC transporter type 1, transmembrane domain"/>
    <property type="match status" value="1"/>
</dbReference>
<dbReference type="GO" id="GO:0008234">
    <property type="term" value="F:cysteine-type peptidase activity"/>
    <property type="evidence" value="ECO:0007669"/>
    <property type="project" value="UniProtKB-KW"/>
</dbReference>
<feature type="domain" description="ABC transmembrane type-1" evidence="10">
    <location>
        <begin position="163"/>
        <end position="438"/>
    </location>
</feature>
<comment type="caution">
    <text evidence="12">The sequence shown here is derived from an EMBL/GenBank/DDBJ whole genome shotgun (WGS) entry which is preliminary data.</text>
</comment>
<evidence type="ECO:0000259" key="9">
    <source>
        <dbReference type="PROSITE" id="PS50893"/>
    </source>
</evidence>
<dbReference type="EMBL" id="JAOPMH010000008">
    <property type="protein sequence ID" value="MDH7890485.1"/>
    <property type="molecule type" value="Genomic_DNA"/>
</dbReference>
<keyword evidence="2 8" id="KW-0812">Transmembrane</keyword>
<dbReference type="GO" id="GO:0005524">
    <property type="term" value="F:ATP binding"/>
    <property type="evidence" value="ECO:0007669"/>
    <property type="project" value="UniProtKB-KW"/>
</dbReference>
<evidence type="ECO:0000313" key="13">
    <source>
        <dbReference type="EMBL" id="MDH7899929.1"/>
    </source>
</evidence>
<evidence type="ECO:0000256" key="6">
    <source>
        <dbReference type="ARBA" id="ARBA00022989"/>
    </source>
</evidence>
<feature type="domain" description="ABC transporter" evidence="9">
    <location>
        <begin position="469"/>
        <end position="691"/>
    </location>
</feature>
<evidence type="ECO:0000256" key="8">
    <source>
        <dbReference type="SAM" id="Phobius"/>
    </source>
</evidence>
<evidence type="ECO:0000256" key="1">
    <source>
        <dbReference type="ARBA" id="ARBA00004651"/>
    </source>
</evidence>
<feature type="domain" description="Peptidase C39" evidence="11">
    <location>
        <begin position="6"/>
        <end position="129"/>
    </location>
</feature>
<dbReference type="Proteomes" id="UP001161916">
    <property type="component" value="Unassembled WGS sequence"/>
</dbReference>
<dbReference type="PROSITE" id="PS50929">
    <property type="entry name" value="ABC_TM1F"/>
    <property type="match status" value="1"/>
</dbReference>
<dbReference type="PANTHER" id="PTHR24221:SF653">
    <property type="entry name" value="TRANSPORT ATP-BINDING PROTEIN CYDC"/>
    <property type="match status" value="1"/>
</dbReference>
<organism evidence="12 14">
    <name type="scientific">Bifidobacterium catenulatum subsp. kashiwanohense</name>
    <dbReference type="NCBI Taxonomy" id="630129"/>
    <lineage>
        <taxon>Bacteria</taxon>
        <taxon>Bacillati</taxon>
        <taxon>Actinomycetota</taxon>
        <taxon>Actinomycetes</taxon>
        <taxon>Bifidobacteriales</taxon>
        <taxon>Bifidobacteriaceae</taxon>
        <taxon>Bifidobacterium</taxon>
    </lineage>
</organism>
<dbReference type="InterPro" id="IPR027417">
    <property type="entry name" value="P-loop_NTPase"/>
</dbReference>
<dbReference type="PROSITE" id="PS50893">
    <property type="entry name" value="ABC_TRANSPORTER_2"/>
    <property type="match status" value="1"/>
</dbReference>
<evidence type="ECO:0000313" key="14">
    <source>
        <dbReference type="Proteomes" id="UP001161916"/>
    </source>
</evidence>
<gene>
    <name evidence="13" type="ORF">OB936_06905</name>
    <name evidence="12" type="ORF">OB951_07760</name>
</gene>
<dbReference type="PANTHER" id="PTHR24221">
    <property type="entry name" value="ATP-BINDING CASSETTE SUB-FAMILY B"/>
    <property type="match status" value="1"/>
</dbReference>
<dbReference type="SUPFAM" id="SSF52540">
    <property type="entry name" value="P-loop containing nucleoside triphosphate hydrolases"/>
    <property type="match status" value="1"/>
</dbReference>
<evidence type="ECO:0000256" key="2">
    <source>
        <dbReference type="ARBA" id="ARBA00022692"/>
    </source>
</evidence>
<keyword evidence="7 8" id="KW-0472">Membrane</keyword>
<keyword evidence="4" id="KW-0645">Protease</keyword>
<dbReference type="Gene3D" id="3.40.50.300">
    <property type="entry name" value="P-loop containing nucleotide triphosphate hydrolases"/>
    <property type="match status" value="1"/>
</dbReference>
<feature type="transmembrane region" description="Helical" evidence="8">
    <location>
        <begin position="295"/>
        <end position="315"/>
    </location>
</feature>
<dbReference type="GO" id="GO:0140359">
    <property type="term" value="F:ABC-type transporter activity"/>
    <property type="evidence" value="ECO:0007669"/>
    <property type="project" value="InterPro"/>
</dbReference>
<dbReference type="GO" id="GO:0005886">
    <property type="term" value="C:plasma membrane"/>
    <property type="evidence" value="ECO:0007669"/>
    <property type="project" value="UniProtKB-SubCell"/>
</dbReference>
<accession>A0AA43P7E3</accession>
<dbReference type="PROSITE" id="PS50990">
    <property type="entry name" value="PEPTIDASE_C39"/>
    <property type="match status" value="1"/>
</dbReference>
<dbReference type="RefSeq" id="WP_065439018.1">
    <property type="nucleotide sequence ID" value="NZ_JAOPLX010000012.1"/>
</dbReference>
<sequence>MKLILQETEQDCLLACFAMVLDDYGIHRRPWELAKGREIGADGLSSAALKTLCDDFGLAVKGYRGNGRALENGLKNIQHICIVHLKNNHFVVATRRRSRRLDIFDPAIGTYALTSGELMKQSSGAVFFFTIANPMTVDTQRSANHSSRTISRVFSSFSKQAYAIVLLSYLFAQASSLVLSWGLKYIVDESVSIMISAIVVLSVIGLTLLSIIVKVKGTDEGTESFDRLYSNKIFKNLLGKPASYFSAMSRGALMERLNLRMTVRDSVLNSVIAEIASALTSVIVVFYIAFLDIKVALLIVCVSAIFLLGNQLVVVRQRSATVRYIKSQQDFGGVVQRELTGIEERIASGETDAVYRKWIDSNETLTKAYMDVIKASSWTQGLSNIYALLMSILLALYSASQFKNGNMSLGAVMVVQVAGGLIQNGVKDMLSLISNWVSLNLNSERHDDMFESHESQYFVDQQHKNGPLILAKNLSDRHEGKNVFEHVDIEIPRGSITYVVGPSGAGKTSLVKTLIGMERHGGTLSMEQNLRNDIGVSFAEPEFGGETVREIICSNMDQVDDATLWHILRDVGLEQRMKAFPLGLDSKISEDGKNLSNGEKKRLALAKALVRGKRLVILDEPFNGLDSLTKQDISHSLRRYGDKSLIIVTHDLSLVNKDDCVVFLDGSGKAMKGKHSALISANNKYREFCTQ</sequence>
<evidence type="ECO:0000313" key="12">
    <source>
        <dbReference type="EMBL" id="MDH7890485.1"/>
    </source>
</evidence>
<feature type="transmembrane region" description="Helical" evidence="8">
    <location>
        <begin position="381"/>
        <end position="399"/>
    </location>
</feature>
<dbReference type="InterPro" id="IPR039421">
    <property type="entry name" value="Type_1_exporter"/>
</dbReference>
<evidence type="ECO:0000256" key="4">
    <source>
        <dbReference type="ARBA" id="ARBA00022807"/>
    </source>
</evidence>
<dbReference type="Gene3D" id="3.90.70.10">
    <property type="entry name" value="Cysteine proteinases"/>
    <property type="match status" value="1"/>
</dbReference>
<evidence type="ECO:0000256" key="5">
    <source>
        <dbReference type="ARBA" id="ARBA00022840"/>
    </source>
</evidence>
<dbReference type="GO" id="GO:0034040">
    <property type="term" value="F:ATPase-coupled lipid transmembrane transporter activity"/>
    <property type="evidence" value="ECO:0007669"/>
    <property type="project" value="TreeGrafter"/>
</dbReference>
<keyword evidence="4" id="KW-0788">Thiol protease</keyword>
<keyword evidence="6 8" id="KW-1133">Transmembrane helix</keyword>
<dbReference type="Pfam" id="PF03412">
    <property type="entry name" value="Peptidase_C39"/>
    <property type="match status" value="1"/>
</dbReference>
<dbReference type="EMBL" id="JAOPMD010000015">
    <property type="protein sequence ID" value="MDH7899929.1"/>
    <property type="molecule type" value="Genomic_DNA"/>
</dbReference>
<keyword evidence="3" id="KW-0547">Nucleotide-binding</keyword>
<keyword evidence="4" id="KW-0378">Hydrolase</keyword>
<keyword evidence="5" id="KW-0067">ATP-binding</keyword>
<dbReference type="GO" id="GO:0006508">
    <property type="term" value="P:proteolysis"/>
    <property type="evidence" value="ECO:0007669"/>
    <property type="project" value="InterPro"/>
</dbReference>
<feature type="transmembrane region" description="Helical" evidence="8">
    <location>
        <begin position="266"/>
        <end position="289"/>
    </location>
</feature>
<reference evidence="12" key="2">
    <citation type="journal article" date="2023" name="Gut Microbes">
        <title>Characterization of Bifidobacterium kashiwanohense that utilizes both milk- and plant-derived oligosaccharides.</title>
        <authorList>
            <person name="Orihara K."/>
            <person name="Yahagi K."/>
            <person name="Saito Y."/>
            <person name="Watanabe Y."/>
            <person name="Sasai T."/>
            <person name="Hara T."/>
            <person name="Tsukuda N."/>
            <person name="Oki K."/>
            <person name="Fujimoto J."/>
            <person name="Matsuki T."/>
        </authorList>
    </citation>
    <scope>NUCLEOTIDE SEQUENCE</scope>
    <source>
        <strain evidence="13">YIT 13057</strain>
        <strain evidence="12">YIT 13062</strain>
    </source>
</reference>
<evidence type="ECO:0000259" key="10">
    <source>
        <dbReference type="PROSITE" id="PS50929"/>
    </source>
</evidence>
<dbReference type="SMART" id="SM00382">
    <property type="entry name" value="AAA"/>
    <property type="match status" value="1"/>
</dbReference>
<dbReference type="SUPFAM" id="SSF90123">
    <property type="entry name" value="ABC transporter transmembrane region"/>
    <property type="match status" value="1"/>
</dbReference>
<feature type="transmembrane region" description="Helical" evidence="8">
    <location>
        <begin position="161"/>
        <end position="181"/>
    </location>
</feature>
<evidence type="ECO:0000256" key="7">
    <source>
        <dbReference type="ARBA" id="ARBA00023136"/>
    </source>
</evidence>
<comment type="subcellular location">
    <subcellularLocation>
        <location evidence="1">Cell membrane</location>
        <topology evidence="1">Multi-pass membrane protein</topology>
    </subcellularLocation>
</comment>
<evidence type="ECO:0000259" key="11">
    <source>
        <dbReference type="PROSITE" id="PS50990"/>
    </source>
</evidence>
<dbReference type="Pfam" id="PF00664">
    <property type="entry name" value="ABC_membrane"/>
    <property type="match status" value="1"/>
</dbReference>
<feature type="transmembrane region" description="Helical" evidence="8">
    <location>
        <begin position="193"/>
        <end position="213"/>
    </location>
</feature>
<dbReference type="InterPro" id="IPR036640">
    <property type="entry name" value="ABC1_TM_sf"/>
</dbReference>
<proteinExistence type="predicted"/>
<reference evidence="12" key="1">
    <citation type="submission" date="2022-09" db="EMBL/GenBank/DDBJ databases">
        <authorList>
            <person name="Orihara K."/>
        </authorList>
    </citation>
    <scope>NUCLEOTIDE SEQUENCE</scope>
    <source>
        <strain evidence="13">YIT 13057</strain>
        <strain evidence="12">YIT 13062</strain>
    </source>
</reference>
<dbReference type="Pfam" id="PF00005">
    <property type="entry name" value="ABC_tran"/>
    <property type="match status" value="1"/>
</dbReference>
<dbReference type="Proteomes" id="UP001157379">
    <property type="component" value="Unassembled WGS sequence"/>
</dbReference>
<name>A0AA43P7E3_9BIFI</name>
<evidence type="ECO:0000256" key="3">
    <source>
        <dbReference type="ARBA" id="ARBA00022741"/>
    </source>
</evidence>
<dbReference type="InterPro" id="IPR005074">
    <property type="entry name" value="Peptidase_C39"/>
</dbReference>
<protein>
    <submittedName>
        <fullName evidence="12">Cysteine peptidase family C39 domain-containing protein</fullName>
    </submittedName>
</protein>
<dbReference type="AlphaFoldDB" id="A0AA43P7E3"/>